<evidence type="ECO:0000256" key="2">
    <source>
        <dbReference type="ARBA" id="ARBA00022801"/>
    </source>
</evidence>
<dbReference type="InterPro" id="IPR000086">
    <property type="entry name" value="NUDIX_hydrolase_dom"/>
</dbReference>
<dbReference type="SUPFAM" id="SSF55811">
    <property type="entry name" value="Nudix"/>
    <property type="match status" value="1"/>
</dbReference>
<dbReference type="PANTHER" id="PTHR43046">
    <property type="entry name" value="GDP-MANNOSE MANNOSYL HYDROLASE"/>
    <property type="match status" value="1"/>
</dbReference>
<organism evidence="4 5">
    <name type="scientific">Candidatus Rhodoblastus alkanivorans</name>
    <dbReference type="NCBI Taxonomy" id="2954117"/>
    <lineage>
        <taxon>Bacteria</taxon>
        <taxon>Pseudomonadati</taxon>
        <taxon>Pseudomonadota</taxon>
        <taxon>Alphaproteobacteria</taxon>
        <taxon>Hyphomicrobiales</taxon>
        <taxon>Rhodoblastaceae</taxon>
        <taxon>Rhodoblastus</taxon>
    </lineage>
</organism>
<dbReference type="Gene3D" id="3.90.79.10">
    <property type="entry name" value="Nucleoside Triphosphate Pyrophosphohydrolase"/>
    <property type="match status" value="1"/>
</dbReference>
<dbReference type="Proteomes" id="UP001139104">
    <property type="component" value="Unassembled WGS sequence"/>
</dbReference>
<dbReference type="EMBL" id="JAIVFP010000001">
    <property type="protein sequence ID" value="MCI4682414.1"/>
    <property type="molecule type" value="Genomic_DNA"/>
</dbReference>
<dbReference type="InterPro" id="IPR015797">
    <property type="entry name" value="NUDIX_hydrolase-like_dom_sf"/>
</dbReference>
<dbReference type="Pfam" id="PF00293">
    <property type="entry name" value="NUDIX"/>
    <property type="match status" value="1"/>
</dbReference>
<dbReference type="PANTHER" id="PTHR43046:SF14">
    <property type="entry name" value="MUTT_NUDIX FAMILY PROTEIN"/>
    <property type="match status" value="1"/>
</dbReference>
<evidence type="ECO:0000313" key="5">
    <source>
        <dbReference type="Proteomes" id="UP001139104"/>
    </source>
</evidence>
<proteinExistence type="predicted"/>
<keyword evidence="5" id="KW-1185">Reference proteome</keyword>
<keyword evidence="2" id="KW-0378">Hydrolase</keyword>
<name>A0ABS9Z452_9HYPH</name>
<comment type="cofactor">
    <cofactor evidence="1">
        <name>Mg(2+)</name>
        <dbReference type="ChEBI" id="CHEBI:18420"/>
    </cofactor>
</comment>
<evidence type="ECO:0000313" key="4">
    <source>
        <dbReference type="EMBL" id="MCI4682414.1"/>
    </source>
</evidence>
<dbReference type="CDD" id="cd04680">
    <property type="entry name" value="NUDIX_Hydrolase"/>
    <property type="match status" value="1"/>
</dbReference>
<dbReference type="RefSeq" id="WP_243066427.1">
    <property type="nucleotide sequence ID" value="NZ_JAIVFK010000020.1"/>
</dbReference>
<gene>
    <name evidence="4" type="ORF">K2U94_06520</name>
</gene>
<feature type="domain" description="Nudix hydrolase" evidence="3">
    <location>
        <begin position="24"/>
        <end position="150"/>
    </location>
</feature>
<protein>
    <submittedName>
        <fullName evidence="4">NUDIX domain-containing protein</fullName>
    </submittedName>
</protein>
<dbReference type="InterPro" id="IPR020476">
    <property type="entry name" value="Nudix_hydrolase"/>
</dbReference>
<evidence type="ECO:0000259" key="3">
    <source>
        <dbReference type="PROSITE" id="PS51462"/>
    </source>
</evidence>
<comment type="caution">
    <text evidence="4">The sequence shown here is derived from an EMBL/GenBank/DDBJ whole genome shotgun (WGS) entry which is preliminary data.</text>
</comment>
<dbReference type="PRINTS" id="PR00502">
    <property type="entry name" value="NUDIXFAMILY"/>
</dbReference>
<reference evidence="4" key="1">
    <citation type="journal article" date="2022" name="ISME J.">
        <title>Identification of active gaseous-alkane degraders at natural gas seeps.</title>
        <authorList>
            <person name="Farhan Ul Haque M."/>
            <person name="Hernandez M."/>
            <person name="Crombie A.T."/>
            <person name="Murrell J.C."/>
        </authorList>
    </citation>
    <scope>NUCLEOTIDE SEQUENCE</scope>
    <source>
        <strain evidence="4">PC2</strain>
    </source>
</reference>
<dbReference type="PROSITE" id="PS51462">
    <property type="entry name" value="NUDIX"/>
    <property type="match status" value="1"/>
</dbReference>
<sequence length="157" mass="17519">MSEIAFWQKCVRQGQRIAGLLGRPMTLGVRAIALDDAGRVFLVRHGYVPGFHLPGGGVESGETAIESLLRELSEEGGLEAAETPRLLGLYYNPRHSRRDHVALYLVRDVRQDKPRAPDWEIVESGFFPLDALPEGATPSTRARIGEYLRRTEPALVW</sequence>
<evidence type="ECO:0000256" key="1">
    <source>
        <dbReference type="ARBA" id="ARBA00001946"/>
    </source>
</evidence>
<accession>A0ABS9Z452</accession>